<proteinExistence type="predicted"/>
<protein>
    <submittedName>
        <fullName evidence="1">Uncharacterized protein</fullName>
    </submittedName>
</protein>
<dbReference type="AlphaFoldDB" id="A0A9Q1FHS4"/>
<dbReference type="Proteomes" id="UP001152622">
    <property type="component" value="Chromosome 5"/>
</dbReference>
<gene>
    <name evidence="1" type="ORF">SKAU_G00157220</name>
</gene>
<comment type="caution">
    <text evidence="1">The sequence shown here is derived from an EMBL/GenBank/DDBJ whole genome shotgun (WGS) entry which is preliminary data.</text>
</comment>
<evidence type="ECO:0000313" key="2">
    <source>
        <dbReference type="Proteomes" id="UP001152622"/>
    </source>
</evidence>
<name>A0A9Q1FHS4_SYNKA</name>
<evidence type="ECO:0000313" key="1">
    <source>
        <dbReference type="EMBL" id="KAJ8359197.1"/>
    </source>
</evidence>
<reference evidence="1" key="1">
    <citation type="journal article" date="2023" name="Science">
        <title>Genome structures resolve the early diversification of teleost fishes.</title>
        <authorList>
            <person name="Parey E."/>
            <person name="Louis A."/>
            <person name="Montfort J."/>
            <person name="Bouchez O."/>
            <person name="Roques C."/>
            <person name="Iampietro C."/>
            <person name="Lluch J."/>
            <person name="Castinel A."/>
            <person name="Donnadieu C."/>
            <person name="Desvignes T."/>
            <person name="Floi Bucao C."/>
            <person name="Jouanno E."/>
            <person name="Wen M."/>
            <person name="Mejri S."/>
            <person name="Dirks R."/>
            <person name="Jansen H."/>
            <person name="Henkel C."/>
            <person name="Chen W.J."/>
            <person name="Zahm M."/>
            <person name="Cabau C."/>
            <person name="Klopp C."/>
            <person name="Thompson A.W."/>
            <person name="Robinson-Rechavi M."/>
            <person name="Braasch I."/>
            <person name="Lecointre G."/>
            <person name="Bobe J."/>
            <person name="Postlethwait J.H."/>
            <person name="Berthelot C."/>
            <person name="Roest Crollius H."/>
            <person name="Guiguen Y."/>
        </authorList>
    </citation>
    <scope>NUCLEOTIDE SEQUENCE</scope>
    <source>
        <strain evidence="1">WJC10195</strain>
    </source>
</reference>
<dbReference type="EMBL" id="JAINUF010000005">
    <property type="protein sequence ID" value="KAJ8359197.1"/>
    <property type="molecule type" value="Genomic_DNA"/>
</dbReference>
<keyword evidence="2" id="KW-1185">Reference proteome</keyword>
<sequence>MRAVVLPLPSETGRSSPGIFRLLVSGLPSVLQKGPAIYTSCPRPQALSILCGAVPAGLTAILRAQGIAVIAPCNAAFHYPLSVMRELVSSVSEIKAPGSPPKPESIVDTSALVSGYVIPRPGRSQTRRARAWPRTRPEDAVCVNLSAQQVVFSQRAQCVMKWSLEWSHAHYIRGSGPGRTPEP</sequence>
<organism evidence="1 2">
    <name type="scientific">Synaphobranchus kaupii</name>
    <name type="common">Kaup's arrowtooth eel</name>
    <dbReference type="NCBI Taxonomy" id="118154"/>
    <lineage>
        <taxon>Eukaryota</taxon>
        <taxon>Metazoa</taxon>
        <taxon>Chordata</taxon>
        <taxon>Craniata</taxon>
        <taxon>Vertebrata</taxon>
        <taxon>Euteleostomi</taxon>
        <taxon>Actinopterygii</taxon>
        <taxon>Neopterygii</taxon>
        <taxon>Teleostei</taxon>
        <taxon>Anguilliformes</taxon>
        <taxon>Synaphobranchidae</taxon>
        <taxon>Synaphobranchus</taxon>
    </lineage>
</organism>
<accession>A0A9Q1FHS4</accession>